<feature type="region of interest" description="Disordered" evidence="6">
    <location>
        <begin position="151"/>
        <end position="176"/>
    </location>
</feature>
<dbReference type="PROSITE" id="PS50103">
    <property type="entry name" value="ZF_C3H1"/>
    <property type="match status" value="3"/>
</dbReference>
<keyword evidence="1 5" id="KW-0479">Metal-binding</keyword>
<reference evidence="8 9" key="1">
    <citation type="journal article" date="2016" name="Mol. Biol. Evol.">
        <title>Comparative Genomics of Early-Diverging Mushroom-Forming Fungi Provides Insights into the Origins of Lignocellulose Decay Capabilities.</title>
        <authorList>
            <person name="Nagy L.G."/>
            <person name="Riley R."/>
            <person name="Tritt A."/>
            <person name="Adam C."/>
            <person name="Daum C."/>
            <person name="Floudas D."/>
            <person name="Sun H."/>
            <person name="Yadav J.S."/>
            <person name="Pangilinan J."/>
            <person name="Larsson K.H."/>
            <person name="Matsuura K."/>
            <person name="Barry K."/>
            <person name="Labutti K."/>
            <person name="Kuo R."/>
            <person name="Ohm R.A."/>
            <person name="Bhattacharya S.S."/>
            <person name="Shirouzu T."/>
            <person name="Yoshinaga Y."/>
            <person name="Martin F.M."/>
            <person name="Grigoriev I.V."/>
            <person name="Hibbett D.S."/>
        </authorList>
    </citation>
    <scope>NUCLEOTIDE SEQUENCE [LARGE SCALE GENOMIC DNA]</scope>
    <source>
        <strain evidence="8 9">HHB9708</strain>
    </source>
</reference>
<dbReference type="Gene3D" id="4.10.1000.10">
    <property type="entry name" value="Zinc finger, CCCH-type"/>
    <property type="match status" value="1"/>
</dbReference>
<feature type="zinc finger region" description="C3H1-type" evidence="5">
    <location>
        <begin position="234"/>
        <end position="261"/>
    </location>
</feature>
<dbReference type="Gene3D" id="3.30.1370.210">
    <property type="match status" value="1"/>
</dbReference>
<evidence type="ECO:0000313" key="9">
    <source>
        <dbReference type="Proteomes" id="UP000076722"/>
    </source>
</evidence>
<dbReference type="PANTHER" id="PTHR12547:SF18">
    <property type="entry name" value="PROTEIN TIS11"/>
    <property type="match status" value="1"/>
</dbReference>
<feature type="region of interest" description="Disordered" evidence="6">
    <location>
        <begin position="398"/>
        <end position="448"/>
    </location>
</feature>
<dbReference type="InterPro" id="IPR036855">
    <property type="entry name" value="Znf_CCCH_sf"/>
</dbReference>
<dbReference type="Proteomes" id="UP000076722">
    <property type="component" value="Unassembled WGS sequence"/>
</dbReference>
<proteinExistence type="predicted"/>
<dbReference type="Pfam" id="PF00642">
    <property type="entry name" value="zf-CCCH"/>
    <property type="match status" value="2"/>
</dbReference>
<evidence type="ECO:0000256" key="1">
    <source>
        <dbReference type="ARBA" id="ARBA00022723"/>
    </source>
</evidence>
<feature type="compositionally biased region" description="Low complexity" evidence="6">
    <location>
        <begin position="279"/>
        <end position="295"/>
    </location>
</feature>
<feature type="region of interest" description="Disordered" evidence="6">
    <location>
        <begin position="211"/>
        <end position="230"/>
    </location>
</feature>
<feature type="compositionally biased region" description="Polar residues" evidence="6">
    <location>
        <begin position="357"/>
        <end position="370"/>
    </location>
</feature>
<evidence type="ECO:0000256" key="4">
    <source>
        <dbReference type="ARBA" id="ARBA00022833"/>
    </source>
</evidence>
<keyword evidence="2" id="KW-0677">Repeat</keyword>
<evidence type="ECO:0000256" key="3">
    <source>
        <dbReference type="ARBA" id="ARBA00022771"/>
    </source>
</evidence>
<dbReference type="GO" id="GO:0003729">
    <property type="term" value="F:mRNA binding"/>
    <property type="evidence" value="ECO:0007669"/>
    <property type="project" value="InterPro"/>
</dbReference>
<dbReference type="STRING" id="1314777.A0A164RAT9"/>
<protein>
    <recommendedName>
        <fullName evidence="7">C3H1-type domain-containing protein</fullName>
    </recommendedName>
</protein>
<feature type="domain" description="C3H1-type" evidence="7">
    <location>
        <begin position="12"/>
        <end position="40"/>
    </location>
</feature>
<name>A0A164RAT9_9AGAM</name>
<dbReference type="SMART" id="SM00356">
    <property type="entry name" value="ZnF_C3H1"/>
    <property type="match status" value="3"/>
</dbReference>
<gene>
    <name evidence="8" type="ORF">SISNIDRAFT_457570</name>
</gene>
<feature type="domain" description="C3H1-type" evidence="7">
    <location>
        <begin position="234"/>
        <end position="261"/>
    </location>
</feature>
<dbReference type="Pfam" id="PF14608">
    <property type="entry name" value="zf-CCCH_2"/>
    <property type="match status" value="1"/>
</dbReference>
<evidence type="ECO:0000259" key="7">
    <source>
        <dbReference type="PROSITE" id="PS50103"/>
    </source>
</evidence>
<organism evidence="8 9">
    <name type="scientific">Sistotremastrum niveocremeum HHB9708</name>
    <dbReference type="NCBI Taxonomy" id="1314777"/>
    <lineage>
        <taxon>Eukaryota</taxon>
        <taxon>Fungi</taxon>
        <taxon>Dikarya</taxon>
        <taxon>Basidiomycota</taxon>
        <taxon>Agaricomycotina</taxon>
        <taxon>Agaricomycetes</taxon>
        <taxon>Sistotremastrales</taxon>
        <taxon>Sistotremastraceae</taxon>
        <taxon>Sertulicium</taxon>
        <taxon>Sertulicium niveocremeum</taxon>
    </lineage>
</organism>
<feature type="zinc finger region" description="C3H1-type" evidence="5">
    <location>
        <begin position="90"/>
        <end position="117"/>
    </location>
</feature>
<feature type="region of interest" description="Disordered" evidence="6">
    <location>
        <begin position="42"/>
        <end position="88"/>
    </location>
</feature>
<dbReference type="GO" id="GO:0008270">
    <property type="term" value="F:zinc ion binding"/>
    <property type="evidence" value="ECO:0007669"/>
    <property type="project" value="UniProtKB-KW"/>
</dbReference>
<dbReference type="InterPro" id="IPR000571">
    <property type="entry name" value="Znf_CCCH"/>
</dbReference>
<evidence type="ECO:0000256" key="5">
    <source>
        <dbReference type="PROSITE-ProRule" id="PRU00723"/>
    </source>
</evidence>
<dbReference type="PANTHER" id="PTHR12547">
    <property type="entry name" value="CCCH ZINC FINGER/TIS11-RELATED"/>
    <property type="match status" value="1"/>
</dbReference>
<dbReference type="EMBL" id="KV419421">
    <property type="protein sequence ID" value="KZS90400.1"/>
    <property type="molecule type" value="Genomic_DNA"/>
</dbReference>
<dbReference type="SUPFAM" id="SSF90229">
    <property type="entry name" value="CCCH zinc finger"/>
    <property type="match status" value="2"/>
</dbReference>
<feature type="zinc finger region" description="C3H1-type" evidence="5">
    <location>
        <begin position="12"/>
        <end position="40"/>
    </location>
</feature>
<keyword evidence="4 5" id="KW-0862">Zinc</keyword>
<sequence length="448" mass="49293">MSSNTTHSSKPSRANIPCRQFQTDSCKFSSEQCPYSHVRVPHTAMSPASSHQELISEHSSTRHDRHSRSASTPSRVRDILSPSPGKMSSRYRTKPCVNFLSGNCSYGDKCSFAHVLPPLSPVVQSPAPWSPGYASPVNANGWWDGSHADSRGRFVPELPPQPEMSDDESTYSSDVRVPPVSSPVMAVVHVPVYVPVPPSVPMFGGAGTGAPATVPPPTTRDRSNSLGNTTSIHYKTRPCKFWNTDGHCPKGEKCTFIHETTQARSHTPHSRPQDKDPSSAHFSIPSPASSSTVSTPVGELLFPSVHTAPNSARPDLDDHGSWRVLGGGVKLGDYRTEHEEYQAENFGHRSAPRMYDTDSSTESEVASTENRQVRQLGQKMAKQLAINVPPPTMFVSKKWDEDEDEENWEDQQSPKARVMPRRESRFRSVPATPTKYTPVRAAFSHAET</sequence>
<keyword evidence="9" id="KW-1185">Reference proteome</keyword>
<dbReference type="AlphaFoldDB" id="A0A164RAT9"/>
<evidence type="ECO:0000256" key="6">
    <source>
        <dbReference type="SAM" id="MobiDB-lite"/>
    </source>
</evidence>
<feature type="region of interest" description="Disordered" evidence="6">
    <location>
        <begin position="261"/>
        <end position="295"/>
    </location>
</feature>
<accession>A0A164RAT9</accession>
<feature type="domain" description="C3H1-type" evidence="7">
    <location>
        <begin position="90"/>
        <end position="117"/>
    </location>
</feature>
<evidence type="ECO:0000313" key="8">
    <source>
        <dbReference type="EMBL" id="KZS90400.1"/>
    </source>
</evidence>
<dbReference type="InterPro" id="IPR045877">
    <property type="entry name" value="ZFP36-like"/>
</dbReference>
<evidence type="ECO:0000256" key="2">
    <source>
        <dbReference type="ARBA" id="ARBA00022737"/>
    </source>
</evidence>
<feature type="region of interest" description="Disordered" evidence="6">
    <location>
        <begin position="350"/>
        <end position="370"/>
    </location>
</feature>
<keyword evidence="3 5" id="KW-0863">Zinc-finger</keyword>
<dbReference type="OrthoDB" id="411372at2759"/>